<protein>
    <submittedName>
        <fullName evidence="1">8157_t:CDS:1</fullName>
    </submittedName>
</protein>
<proteinExistence type="predicted"/>
<evidence type="ECO:0000313" key="2">
    <source>
        <dbReference type="Proteomes" id="UP000789759"/>
    </source>
</evidence>
<organism evidence="1 2">
    <name type="scientific">Cetraspora pellucida</name>
    <dbReference type="NCBI Taxonomy" id="1433469"/>
    <lineage>
        <taxon>Eukaryota</taxon>
        <taxon>Fungi</taxon>
        <taxon>Fungi incertae sedis</taxon>
        <taxon>Mucoromycota</taxon>
        <taxon>Glomeromycotina</taxon>
        <taxon>Glomeromycetes</taxon>
        <taxon>Diversisporales</taxon>
        <taxon>Gigasporaceae</taxon>
        <taxon>Cetraspora</taxon>
    </lineage>
</organism>
<evidence type="ECO:0000313" key="1">
    <source>
        <dbReference type="EMBL" id="CAG8619342.1"/>
    </source>
</evidence>
<keyword evidence="2" id="KW-1185">Reference proteome</keyword>
<accession>A0A9N9GMH1</accession>
<comment type="caution">
    <text evidence="1">The sequence shown here is derived from an EMBL/GenBank/DDBJ whole genome shotgun (WGS) entry which is preliminary data.</text>
</comment>
<dbReference type="AlphaFoldDB" id="A0A9N9GMH1"/>
<reference evidence="1" key="1">
    <citation type="submission" date="2021-06" db="EMBL/GenBank/DDBJ databases">
        <authorList>
            <person name="Kallberg Y."/>
            <person name="Tangrot J."/>
            <person name="Rosling A."/>
        </authorList>
    </citation>
    <scope>NUCLEOTIDE SEQUENCE</scope>
    <source>
        <strain evidence="1">FL966</strain>
    </source>
</reference>
<name>A0A9N9GMH1_9GLOM</name>
<dbReference type="Proteomes" id="UP000789759">
    <property type="component" value="Unassembled WGS sequence"/>
</dbReference>
<gene>
    <name evidence="1" type="ORF">CPELLU_LOCUS7839</name>
</gene>
<dbReference type="EMBL" id="CAJVQA010005376">
    <property type="protein sequence ID" value="CAG8619342.1"/>
    <property type="molecule type" value="Genomic_DNA"/>
</dbReference>
<sequence length="107" mass="13013">MDKHRPIKLVLQNIVHSTILVFKIVDQYKSNEEVTKMKNEYKKFIYSLLLDDNIKDSLIYDLEINWICDKWHQSFINERQEPHMYDLPRIKPMTNNSTERMNKTIEL</sequence>